<protein>
    <submittedName>
        <fullName evidence="1">Uncharacterized protein</fullName>
    </submittedName>
</protein>
<reference evidence="1" key="1">
    <citation type="submission" date="2023-03" db="EMBL/GenBank/DDBJ databases">
        <title>Massive genome expansion in bonnet fungi (Mycena s.s.) driven by repeated elements and novel gene families across ecological guilds.</title>
        <authorList>
            <consortium name="Lawrence Berkeley National Laboratory"/>
            <person name="Harder C.B."/>
            <person name="Miyauchi S."/>
            <person name="Viragh M."/>
            <person name="Kuo A."/>
            <person name="Thoen E."/>
            <person name="Andreopoulos B."/>
            <person name="Lu D."/>
            <person name="Skrede I."/>
            <person name="Drula E."/>
            <person name="Henrissat B."/>
            <person name="Morin E."/>
            <person name="Kohler A."/>
            <person name="Barry K."/>
            <person name="LaButti K."/>
            <person name="Morin E."/>
            <person name="Salamov A."/>
            <person name="Lipzen A."/>
            <person name="Mereny Z."/>
            <person name="Hegedus B."/>
            <person name="Baldrian P."/>
            <person name="Stursova M."/>
            <person name="Weitz H."/>
            <person name="Taylor A."/>
            <person name="Grigoriev I.V."/>
            <person name="Nagy L.G."/>
            <person name="Martin F."/>
            <person name="Kauserud H."/>
        </authorList>
    </citation>
    <scope>NUCLEOTIDE SEQUENCE</scope>
    <source>
        <strain evidence="1">CBHHK182m</strain>
    </source>
</reference>
<dbReference type="AlphaFoldDB" id="A0AAD7MF42"/>
<sequence length="423" mass="47485">MFDESYDFRLGLGLEGAREYKHAHYIFGTGRAWMCLLHFQVLDFMLVIGSSPSPASTEPSSVGPLELTSFKHPRGAFHAMPGSLPSNIIEIDFIRSSDTPVQSLAPVVAFAQVEANSLETKTFKNLQAMQAALAWILEASWLSSRAYIFGHRFQAGDNRTGVLLFEVVFPIFPAVKLNLPSLDFPSTKLLNRWSVAHIHNILRPLSYALNISPVLAFCNLNLSKMFFHVDVEKERPQINHLLFVAGRPSPALASMEQRIHNLIRSSTHIPLAESLKTVNANGFTGDIPRYTQQDTGIFSVSNIGVLARFKLAQGSQSGLESPTKQRTISETDLTDEREEERLNANFEHFLEVENTSRDLKRKYEEESESAVPHKRFKELEHEMSMCGKILGSAETRGCDTQRPAQPKILSLLYGINCRNQKPR</sequence>
<dbReference type="Proteomes" id="UP001215598">
    <property type="component" value="Unassembled WGS sequence"/>
</dbReference>
<dbReference type="EMBL" id="JARKIB010000341">
    <property type="protein sequence ID" value="KAJ7713566.1"/>
    <property type="molecule type" value="Genomic_DNA"/>
</dbReference>
<evidence type="ECO:0000313" key="1">
    <source>
        <dbReference type="EMBL" id="KAJ7713566.1"/>
    </source>
</evidence>
<gene>
    <name evidence="1" type="ORF">B0H16DRAFT_1478618</name>
</gene>
<accession>A0AAD7MF42</accession>
<keyword evidence="2" id="KW-1185">Reference proteome</keyword>
<organism evidence="1 2">
    <name type="scientific">Mycena metata</name>
    <dbReference type="NCBI Taxonomy" id="1033252"/>
    <lineage>
        <taxon>Eukaryota</taxon>
        <taxon>Fungi</taxon>
        <taxon>Dikarya</taxon>
        <taxon>Basidiomycota</taxon>
        <taxon>Agaricomycotina</taxon>
        <taxon>Agaricomycetes</taxon>
        <taxon>Agaricomycetidae</taxon>
        <taxon>Agaricales</taxon>
        <taxon>Marasmiineae</taxon>
        <taxon>Mycenaceae</taxon>
        <taxon>Mycena</taxon>
    </lineage>
</organism>
<comment type="caution">
    <text evidence="1">The sequence shown here is derived from an EMBL/GenBank/DDBJ whole genome shotgun (WGS) entry which is preliminary data.</text>
</comment>
<name>A0AAD7MF42_9AGAR</name>
<evidence type="ECO:0000313" key="2">
    <source>
        <dbReference type="Proteomes" id="UP001215598"/>
    </source>
</evidence>
<proteinExistence type="predicted"/>